<feature type="transmembrane region" description="Helical" evidence="1">
    <location>
        <begin position="18"/>
        <end position="36"/>
    </location>
</feature>
<keyword evidence="1" id="KW-0472">Membrane</keyword>
<dbReference type="AlphaFoldDB" id="A0A0E9RPX5"/>
<dbReference type="EMBL" id="GBXM01078122">
    <property type="protein sequence ID" value="JAH30455.1"/>
    <property type="molecule type" value="Transcribed_RNA"/>
</dbReference>
<evidence type="ECO:0000313" key="2">
    <source>
        <dbReference type="EMBL" id="JAH30455.1"/>
    </source>
</evidence>
<organism evidence="2">
    <name type="scientific">Anguilla anguilla</name>
    <name type="common">European freshwater eel</name>
    <name type="synonym">Muraena anguilla</name>
    <dbReference type="NCBI Taxonomy" id="7936"/>
    <lineage>
        <taxon>Eukaryota</taxon>
        <taxon>Metazoa</taxon>
        <taxon>Chordata</taxon>
        <taxon>Craniata</taxon>
        <taxon>Vertebrata</taxon>
        <taxon>Euteleostomi</taxon>
        <taxon>Actinopterygii</taxon>
        <taxon>Neopterygii</taxon>
        <taxon>Teleostei</taxon>
        <taxon>Anguilliformes</taxon>
        <taxon>Anguillidae</taxon>
        <taxon>Anguilla</taxon>
    </lineage>
</organism>
<accession>A0A0E9RPX5</accession>
<keyword evidence="1" id="KW-0812">Transmembrane</keyword>
<reference evidence="2" key="2">
    <citation type="journal article" date="2015" name="Fish Shellfish Immunol.">
        <title>Early steps in the European eel (Anguilla anguilla)-Vibrio vulnificus interaction in the gills: Role of the RtxA13 toxin.</title>
        <authorList>
            <person name="Callol A."/>
            <person name="Pajuelo D."/>
            <person name="Ebbesson L."/>
            <person name="Teles M."/>
            <person name="MacKenzie S."/>
            <person name="Amaro C."/>
        </authorList>
    </citation>
    <scope>NUCLEOTIDE SEQUENCE</scope>
</reference>
<sequence>MGTQTINTLQSKQTVQHGLGSVVLTDFVCLTVVLVISV</sequence>
<keyword evidence="1" id="KW-1133">Transmembrane helix</keyword>
<evidence type="ECO:0000256" key="1">
    <source>
        <dbReference type="SAM" id="Phobius"/>
    </source>
</evidence>
<proteinExistence type="predicted"/>
<name>A0A0E9RPX5_ANGAN</name>
<protein>
    <submittedName>
        <fullName evidence="2">Uncharacterized protein</fullName>
    </submittedName>
</protein>
<reference evidence="2" key="1">
    <citation type="submission" date="2014-11" db="EMBL/GenBank/DDBJ databases">
        <authorList>
            <person name="Amaro Gonzalez C."/>
        </authorList>
    </citation>
    <scope>NUCLEOTIDE SEQUENCE</scope>
</reference>